<reference evidence="5" key="1">
    <citation type="submission" date="2025-08" db="UniProtKB">
        <authorList>
            <consortium name="Ensembl"/>
        </authorList>
    </citation>
    <scope>IDENTIFICATION</scope>
</reference>
<dbReference type="Ensembl" id="ENSSGRT00000047459.1">
    <property type="protein sequence ID" value="ENSSGRP00000044327.1"/>
    <property type="gene ID" value="ENSSGRG00000021800.1"/>
</dbReference>
<evidence type="ECO:0000256" key="1">
    <source>
        <dbReference type="ARBA" id="ARBA00023125"/>
    </source>
</evidence>
<dbReference type="GO" id="GO:0005634">
    <property type="term" value="C:nucleus"/>
    <property type="evidence" value="ECO:0007669"/>
    <property type="project" value="TreeGrafter"/>
</dbReference>
<dbReference type="GO" id="GO:0000712">
    <property type="term" value="P:resolution of meiotic recombination intermediates"/>
    <property type="evidence" value="ECO:0007669"/>
    <property type="project" value="TreeGrafter"/>
</dbReference>
<comment type="caution">
    <text evidence="2">Lacks conserved residue(s) required for the propagation of feature annotation.</text>
</comment>
<feature type="region of interest" description="Disordered" evidence="3">
    <location>
        <begin position="167"/>
        <end position="186"/>
    </location>
</feature>
<dbReference type="PANTHER" id="PTHR10169">
    <property type="entry name" value="DNA TOPOISOMERASE/GYRASE"/>
    <property type="match status" value="1"/>
</dbReference>
<dbReference type="GO" id="GO:0003918">
    <property type="term" value="F:DNA topoisomerase type II (double strand cut, ATP-hydrolyzing) activity"/>
    <property type="evidence" value="ECO:0007669"/>
    <property type="project" value="InterPro"/>
</dbReference>
<feature type="region of interest" description="Disordered" evidence="3">
    <location>
        <begin position="50"/>
        <end position="79"/>
    </location>
</feature>
<dbReference type="InterPro" id="IPR013760">
    <property type="entry name" value="Topo_IIA-like_dom_sf"/>
</dbReference>
<accession>A0A672N3G7</accession>
<dbReference type="PANTHER" id="PTHR10169:SF36">
    <property type="entry name" value="DNA TOPOISOMERASE 2-BETA"/>
    <property type="match status" value="1"/>
</dbReference>
<feature type="compositionally biased region" description="Acidic residues" evidence="3">
    <location>
        <begin position="59"/>
        <end position="68"/>
    </location>
</feature>
<dbReference type="PROSITE" id="PS52040">
    <property type="entry name" value="TOPO_IIA"/>
    <property type="match status" value="1"/>
</dbReference>
<organism evidence="5 6">
    <name type="scientific">Sinocyclocheilus grahami</name>
    <name type="common">Dianchi golden-line fish</name>
    <name type="synonym">Barbus grahami</name>
    <dbReference type="NCBI Taxonomy" id="75366"/>
    <lineage>
        <taxon>Eukaryota</taxon>
        <taxon>Metazoa</taxon>
        <taxon>Chordata</taxon>
        <taxon>Craniata</taxon>
        <taxon>Vertebrata</taxon>
        <taxon>Euteleostomi</taxon>
        <taxon>Actinopterygii</taxon>
        <taxon>Neopterygii</taxon>
        <taxon>Teleostei</taxon>
        <taxon>Ostariophysi</taxon>
        <taxon>Cypriniformes</taxon>
        <taxon>Cyprinidae</taxon>
        <taxon>Cyprininae</taxon>
        <taxon>Sinocyclocheilus</taxon>
    </lineage>
</organism>
<dbReference type="InterPro" id="IPR002205">
    <property type="entry name" value="Topo_IIA_dom_A"/>
</dbReference>
<reference evidence="5" key="2">
    <citation type="submission" date="2025-09" db="UniProtKB">
        <authorList>
            <consortium name="Ensembl"/>
        </authorList>
    </citation>
    <scope>IDENTIFICATION</scope>
</reference>
<dbReference type="Proteomes" id="UP000472262">
    <property type="component" value="Unassembled WGS sequence"/>
</dbReference>
<proteinExistence type="predicted"/>
<keyword evidence="6" id="KW-1185">Reference proteome</keyword>
<feature type="compositionally biased region" description="Low complexity" evidence="3">
    <location>
        <begin position="69"/>
        <end position="79"/>
    </location>
</feature>
<dbReference type="GO" id="GO:0006265">
    <property type="term" value="P:DNA topological change"/>
    <property type="evidence" value="ECO:0007669"/>
    <property type="project" value="InterPro"/>
</dbReference>
<name>A0A672N3G7_SINGR</name>
<dbReference type="InterPro" id="IPR013757">
    <property type="entry name" value="Topo_IIA_A_a_sf"/>
</dbReference>
<gene>
    <name evidence="5" type="primary">LOC107565242</name>
</gene>
<dbReference type="Pfam" id="PF00521">
    <property type="entry name" value="DNA_topoisoIV"/>
    <property type="match status" value="1"/>
</dbReference>
<dbReference type="InterPro" id="IPR050634">
    <property type="entry name" value="DNA_Topoisomerase_II"/>
</dbReference>
<keyword evidence="1 2" id="KW-0238">DNA-binding</keyword>
<dbReference type="AlphaFoldDB" id="A0A672N3G7"/>
<feature type="region of interest" description="Disordered" evidence="3">
    <location>
        <begin position="211"/>
        <end position="363"/>
    </location>
</feature>
<sequence length="378" mass="42489">ILGAEAAKLSNQARFVLEKIEGKISIENKSKRDLIRMLVQKGYESDPVAAWNKAQEKSLEDEDGDGNDSDSSVDSGSSSGPNFNYILSMSLWCLTKEKVEELLKQRDLKKAELNELQRKNSEDLWREDLAIFIEELDRVEQQEKESVSSGKAVKLVKGKVGKPKVKKMHLEETLPSPFGRRIEPQVTLAMKADASKKLTKKKKVEVDMKLEFDEDSALGSNEGEISLISPSGLPNPGAKPKAPRVKREKKEPGAPRQRKPAAPKGPAKKVKKRNPWSDDDEVDNDRSDNELDENEPVIPRDTSYRRASAVKAKYTFDFSEEEEEEDGDEEQENDASASPVRSSKDTEQHNDDEDDDDDISPPITTFTNLYVVYIFTFG</sequence>
<feature type="compositionally biased region" description="Basic residues" evidence="3">
    <location>
        <begin position="256"/>
        <end position="274"/>
    </location>
</feature>
<evidence type="ECO:0000259" key="4">
    <source>
        <dbReference type="PROSITE" id="PS52040"/>
    </source>
</evidence>
<dbReference type="FunFam" id="1.10.268.10:FF:000002">
    <property type="entry name" value="DNA topoisomerase 2"/>
    <property type="match status" value="1"/>
</dbReference>
<dbReference type="GO" id="GO:0003677">
    <property type="term" value="F:DNA binding"/>
    <property type="evidence" value="ECO:0007669"/>
    <property type="project" value="UniProtKB-UniRule"/>
</dbReference>
<feature type="domain" description="Topo IIA-type catalytic" evidence="4">
    <location>
        <begin position="1"/>
        <end position="129"/>
    </location>
</feature>
<evidence type="ECO:0000256" key="2">
    <source>
        <dbReference type="PROSITE-ProRule" id="PRU01384"/>
    </source>
</evidence>
<feature type="compositionally biased region" description="Acidic residues" evidence="3">
    <location>
        <begin position="318"/>
        <end position="333"/>
    </location>
</feature>
<evidence type="ECO:0000313" key="6">
    <source>
        <dbReference type="Proteomes" id="UP000472262"/>
    </source>
</evidence>
<dbReference type="GO" id="GO:0005524">
    <property type="term" value="F:ATP binding"/>
    <property type="evidence" value="ECO:0007669"/>
    <property type="project" value="InterPro"/>
</dbReference>
<protein>
    <submittedName>
        <fullName evidence="5">DNA topoisomerase 2-beta-like</fullName>
    </submittedName>
</protein>
<evidence type="ECO:0000313" key="5">
    <source>
        <dbReference type="Ensembl" id="ENSSGRP00000044327.1"/>
    </source>
</evidence>
<dbReference type="GO" id="GO:0000819">
    <property type="term" value="P:sister chromatid segregation"/>
    <property type="evidence" value="ECO:0007669"/>
    <property type="project" value="TreeGrafter"/>
</dbReference>
<feature type="compositionally biased region" description="Acidic residues" evidence="3">
    <location>
        <begin position="350"/>
        <end position="359"/>
    </location>
</feature>
<evidence type="ECO:0000256" key="3">
    <source>
        <dbReference type="SAM" id="MobiDB-lite"/>
    </source>
</evidence>
<dbReference type="Gene3D" id="1.10.268.10">
    <property type="entry name" value="Topoisomerase, domain 3"/>
    <property type="match status" value="1"/>
</dbReference>
<dbReference type="SUPFAM" id="SSF56719">
    <property type="entry name" value="Type II DNA topoisomerase"/>
    <property type="match status" value="1"/>
</dbReference>